<dbReference type="GO" id="GO:0031543">
    <property type="term" value="F:peptidyl-proline dioxygenase activity"/>
    <property type="evidence" value="ECO:0007669"/>
    <property type="project" value="TreeGrafter"/>
</dbReference>
<dbReference type="PROSITE" id="PS00018">
    <property type="entry name" value="EF_HAND_1"/>
    <property type="match status" value="1"/>
</dbReference>
<keyword evidence="6" id="KW-0560">Oxidoreductase</keyword>
<keyword evidence="7" id="KW-0408">Iron</keyword>
<dbReference type="PROSITE" id="PS50222">
    <property type="entry name" value="EF_HAND_2"/>
    <property type="match status" value="1"/>
</dbReference>
<feature type="domain" description="EF-hand" evidence="8">
    <location>
        <begin position="315"/>
        <end position="350"/>
    </location>
</feature>
<dbReference type="SUPFAM" id="SSF47473">
    <property type="entry name" value="EF-hand"/>
    <property type="match status" value="1"/>
</dbReference>
<evidence type="ECO:0000313" key="11">
    <source>
        <dbReference type="EMBL" id="CAL1142401.1"/>
    </source>
</evidence>
<proteinExistence type="predicted"/>
<comment type="cofactor">
    <cofactor evidence="1">
        <name>L-ascorbate</name>
        <dbReference type="ChEBI" id="CHEBI:38290"/>
    </cofactor>
</comment>
<evidence type="ECO:0000313" key="12">
    <source>
        <dbReference type="Proteomes" id="UP001152797"/>
    </source>
</evidence>
<keyword evidence="4" id="KW-0847">Vitamin C</keyword>
<evidence type="ECO:0000259" key="9">
    <source>
        <dbReference type="PROSITE" id="PS51471"/>
    </source>
</evidence>
<dbReference type="GO" id="GO:0008198">
    <property type="term" value="F:ferrous iron binding"/>
    <property type="evidence" value="ECO:0007669"/>
    <property type="project" value="TreeGrafter"/>
</dbReference>
<comment type="caution">
    <text evidence="10">The sequence shown here is derived from an EMBL/GenBank/DDBJ whole genome shotgun (WGS) entry which is preliminary data.</text>
</comment>
<dbReference type="SMART" id="SM00702">
    <property type="entry name" value="P4Hc"/>
    <property type="match status" value="1"/>
</dbReference>
<dbReference type="InterPro" id="IPR011992">
    <property type="entry name" value="EF-hand-dom_pair"/>
</dbReference>
<dbReference type="InterPro" id="IPR029058">
    <property type="entry name" value="AB_hydrolase_fold"/>
</dbReference>
<sequence>MFGQDQLPSDERPQRLTTFTAKHRFPDCLSSIWGAAQSSACEKPVPIMELLWEMPAALNATFSKTITSKVFLTLNTSGWAPGNAIWGADQPQAPVPPHRGKTLVIFHHGHGESKGCPTYGDTEGTTDWLNEMGLDVATMMMPFVDCNIIKDQPPSRHGWFQNFEDEGLPWVRFFVEPVIKTINFAKNQLGYEHIIMAGLSGGGWTTTVAAAVDPRIELSMPIAGSIPCDFRHTSWDFEQYCGDRWANIGNYTALYVLAALEENRTSYLAFSYFMKRILAVSMAVGAIKESRTMSRCHESGAQVLREKLNICEAALSDFEVQTIHSEIDSDQSGVVDWQEFLQFVARGPKRPEDEAKLFALRTKRVHRNMRLAFNKFQTDQSAVQKLFEKIDKGCDRQRLEVVGNLVEGAADPDESLEHFYNRTKEGGGNGAKIMKGTPGINSLEQRPKELKAFYKTMDTNGDGGQVAVIISRIQWPGPRDHETRAACWSRVLRKVERCLEDAKAADLCEEPAVAQRKFQEAARMLSVVPNGQLRAVEAWADCGRAGLEASEPFDALVACELGLQLVPEHWRCGMTSALALESLGLLNIAEERLQAAARVARTDRDTMAAALEGLRRVRARLAQVEKGDAQVLVEEIQRMGSLLGDEEAGYWISCVGECSRTAEGQAELVQKGFLQHNHKNLAKPAEVARRASVVALRYRINKKLQRYLSSAGLLMGVADKCVLPKAVSHPMADGLMNHDAWQTLRQKRIAVVDSAVPLEVVAKVQMELQALRSGGVMQNDTNDVCNPLQEAKYLPFAAGTAAQQFREKCPTTMQVMQQLAGLATILEDELGLRLAVPQSAMAACYPPRASYKMHLDSYFLHGCKDDIPRKVTVLLYCNHGWEPRQGGELCAWEPFDQGRGVSQRIEPLAGRLVVFMSEEIWHEVLESHGDRYALTVWIHDRERAPLAQL</sequence>
<feature type="domain" description="Fe2OG dioxygenase" evidence="9">
    <location>
        <begin position="836"/>
        <end position="940"/>
    </location>
</feature>
<reference evidence="10" key="1">
    <citation type="submission" date="2022-10" db="EMBL/GenBank/DDBJ databases">
        <authorList>
            <person name="Chen Y."/>
            <person name="Dougan E. K."/>
            <person name="Chan C."/>
            <person name="Rhodes N."/>
            <person name="Thang M."/>
        </authorList>
    </citation>
    <scope>NUCLEOTIDE SEQUENCE</scope>
</reference>
<evidence type="ECO:0000259" key="8">
    <source>
        <dbReference type="PROSITE" id="PS50222"/>
    </source>
</evidence>
<dbReference type="GO" id="GO:0071456">
    <property type="term" value="P:cellular response to hypoxia"/>
    <property type="evidence" value="ECO:0007669"/>
    <property type="project" value="TreeGrafter"/>
</dbReference>
<dbReference type="AlphaFoldDB" id="A0A9P1CCP3"/>
<reference evidence="11" key="2">
    <citation type="submission" date="2024-04" db="EMBL/GenBank/DDBJ databases">
        <authorList>
            <person name="Chen Y."/>
            <person name="Shah S."/>
            <person name="Dougan E. K."/>
            <person name="Thang M."/>
            <person name="Chan C."/>
        </authorList>
    </citation>
    <scope>NUCLEOTIDE SEQUENCE [LARGE SCALE GENOMIC DNA]</scope>
</reference>
<gene>
    <name evidence="10" type="ORF">C1SCF055_LOCUS16126</name>
</gene>
<evidence type="ECO:0000256" key="4">
    <source>
        <dbReference type="ARBA" id="ARBA00022896"/>
    </source>
</evidence>
<dbReference type="PANTHER" id="PTHR12907">
    <property type="entry name" value="EGL NINE HOMOLOG-RELATED"/>
    <property type="match status" value="1"/>
</dbReference>
<dbReference type="InterPro" id="IPR044862">
    <property type="entry name" value="Pro_4_hyd_alph_FE2OG_OXY"/>
</dbReference>
<dbReference type="GO" id="GO:0005509">
    <property type="term" value="F:calcium ion binding"/>
    <property type="evidence" value="ECO:0007669"/>
    <property type="project" value="InterPro"/>
</dbReference>
<evidence type="ECO:0000313" key="10">
    <source>
        <dbReference type="EMBL" id="CAI3989026.1"/>
    </source>
</evidence>
<dbReference type="Gene3D" id="2.60.120.620">
    <property type="entry name" value="q2cbj1_9rhob like domain"/>
    <property type="match status" value="1"/>
</dbReference>
<dbReference type="GO" id="GO:0031418">
    <property type="term" value="F:L-ascorbic acid binding"/>
    <property type="evidence" value="ECO:0007669"/>
    <property type="project" value="UniProtKB-KW"/>
</dbReference>
<dbReference type="Proteomes" id="UP001152797">
    <property type="component" value="Unassembled WGS sequence"/>
</dbReference>
<dbReference type="OrthoDB" id="444521at2759"/>
<dbReference type="PANTHER" id="PTHR12907:SF26">
    <property type="entry name" value="HIF PROLYL HYDROXYLASE, ISOFORM C"/>
    <property type="match status" value="1"/>
</dbReference>
<keyword evidence="2" id="KW-0479">Metal-binding</keyword>
<dbReference type="InterPro" id="IPR006620">
    <property type="entry name" value="Pro_4_hyd_alph"/>
</dbReference>
<dbReference type="InterPro" id="IPR018247">
    <property type="entry name" value="EF_Hand_1_Ca_BS"/>
</dbReference>
<accession>A0A9P1CCP3</accession>
<keyword evidence="3" id="KW-0106">Calcium</keyword>
<dbReference type="Gene3D" id="1.10.238.10">
    <property type="entry name" value="EF-hand"/>
    <property type="match status" value="1"/>
</dbReference>
<evidence type="ECO:0000256" key="2">
    <source>
        <dbReference type="ARBA" id="ARBA00022723"/>
    </source>
</evidence>
<dbReference type="Pfam" id="PF13640">
    <property type="entry name" value="2OG-FeII_Oxy_3"/>
    <property type="match status" value="1"/>
</dbReference>
<dbReference type="EMBL" id="CAMXCT030001326">
    <property type="protein sequence ID" value="CAL4776338.1"/>
    <property type="molecule type" value="Genomic_DNA"/>
</dbReference>
<keyword evidence="5" id="KW-0223">Dioxygenase</keyword>
<dbReference type="EMBL" id="CAMXCT020001326">
    <property type="protein sequence ID" value="CAL1142401.1"/>
    <property type="molecule type" value="Genomic_DNA"/>
</dbReference>
<evidence type="ECO:0000256" key="7">
    <source>
        <dbReference type="ARBA" id="ARBA00023004"/>
    </source>
</evidence>
<dbReference type="InterPro" id="IPR051559">
    <property type="entry name" value="HIF_prolyl_hydroxylases"/>
</dbReference>
<protein>
    <submittedName>
        <fullName evidence="10">Uncharacterized protein</fullName>
    </submittedName>
</protein>
<evidence type="ECO:0000256" key="3">
    <source>
        <dbReference type="ARBA" id="ARBA00022837"/>
    </source>
</evidence>
<dbReference type="PROSITE" id="PS51471">
    <property type="entry name" value="FE2OG_OXY"/>
    <property type="match status" value="1"/>
</dbReference>
<keyword evidence="12" id="KW-1185">Reference proteome</keyword>
<dbReference type="InterPro" id="IPR002048">
    <property type="entry name" value="EF_hand_dom"/>
</dbReference>
<evidence type="ECO:0000256" key="6">
    <source>
        <dbReference type="ARBA" id="ARBA00023002"/>
    </source>
</evidence>
<organism evidence="10">
    <name type="scientific">Cladocopium goreaui</name>
    <dbReference type="NCBI Taxonomy" id="2562237"/>
    <lineage>
        <taxon>Eukaryota</taxon>
        <taxon>Sar</taxon>
        <taxon>Alveolata</taxon>
        <taxon>Dinophyceae</taxon>
        <taxon>Suessiales</taxon>
        <taxon>Symbiodiniaceae</taxon>
        <taxon>Cladocopium</taxon>
    </lineage>
</organism>
<dbReference type="InterPro" id="IPR005123">
    <property type="entry name" value="Oxoglu/Fe-dep_dioxygenase_dom"/>
</dbReference>
<dbReference type="SUPFAM" id="SSF53474">
    <property type="entry name" value="alpha/beta-Hydrolases"/>
    <property type="match status" value="1"/>
</dbReference>
<evidence type="ECO:0000256" key="5">
    <source>
        <dbReference type="ARBA" id="ARBA00022964"/>
    </source>
</evidence>
<name>A0A9P1CCP3_9DINO</name>
<evidence type="ECO:0000256" key="1">
    <source>
        <dbReference type="ARBA" id="ARBA00001961"/>
    </source>
</evidence>
<dbReference type="Gene3D" id="3.40.50.1820">
    <property type="entry name" value="alpha/beta hydrolase"/>
    <property type="match status" value="1"/>
</dbReference>
<dbReference type="EMBL" id="CAMXCT010001326">
    <property type="protein sequence ID" value="CAI3989026.1"/>
    <property type="molecule type" value="Genomic_DNA"/>
</dbReference>